<dbReference type="STRING" id="2903.R1ECL6"/>
<evidence type="ECO:0000259" key="2">
    <source>
        <dbReference type="Pfam" id="PF00155"/>
    </source>
</evidence>
<keyword evidence="1" id="KW-0663">Pyridoxal phosphate</keyword>
<feature type="domain" description="Aminotransferase class I/classII large" evidence="2">
    <location>
        <begin position="194"/>
        <end position="319"/>
    </location>
</feature>
<proteinExistence type="predicted"/>
<dbReference type="eggNOG" id="KOG0256">
    <property type="taxonomic scope" value="Eukaryota"/>
</dbReference>
<dbReference type="RefSeq" id="XP_005773180.1">
    <property type="nucleotide sequence ID" value="XM_005773123.1"/>
</dbReference>
<dbReference type="Proteomes" id="UP000013827">
    <property type="component" value="Unassembled WGS sequence"/>
</dbReference>
<sequence>MLVSSGRRVLSVTRARLLSTVAVASMEDGSLRAHVSRRGREAPALLPRYLSDARGVETFDAVSRPDGVLQLSVAENQMISDWLVPRIRSIAASPASDAHGGGAGLFEQADIFYQQTHGTPQCRAAVAAHMERVLCGGSYPIDPDKLVVGAGCNAVLENLLFALADAGEGAIVSRLLTDQLDAATPRKLWCAAMEEANAARLRSRYDRLTAVLDQGGLRYLDAGAGLFLWIDLRPFLSYGDSGPPQRENSGSWAGAVGVEEALLPAREAEAERALYLRLIHEFGLLLTPGASMRSEEPGLFRCVFSAATEEGFEVALQRFARLAAAPRAT</sequence>
<organism evidence="3 4">
    <name type="scientific">Emiliania huxleyi (strain CCMP1516)</name>
    <dbReference type="NCBI Taxonomy" id="280463"/>
    <lineage>
        <taxon>Eukaryota</taxon>
        <taxon>Haptista</taxon>
        <taxon>Haptophyta</taxon>
        <taxon>Prymnesiophyceae</taxon>
        <taxon>Isochrysidales</taxon>
        <taxon>Noelaerhabdaceae</taxon>
        <taxon>Emiliania</taxon>
    </lineage>
</organism>
<evidence type="ECO:0000256" key="1">
    <source>
        <dbReference type="ARBA" id="ARBA00022898"/>
    </source>
</evidence>
<name>A0A0D3JB66_EMIH1</name>
<dbReference type="KEGG" id="ehx:EMIHUDRAFT_469924"/>
<dbReference type="InterPro" id="IPR050478">
    <property type="entry name" value="Ethylene_sulfur-biosynth"/>
</dbReference>
<dbReference type="InterPro" id="IPR004839">
    <property type="entry name" value="Aminotransferase_I/II_large"/>
</dbReference>
<protein>
    <recommendedName>
        <fullName evidence="2">Aminotransferase class I/classII large domain-containing protein</fullName>
    </recommendedName>
</protein>
<evidence type="ECO:0000313" key="4">
    <source>
        <dbReference type="Proteomes" id="UP000013827"/>
    </source>
</evidence>
<dbReference type="GeneID" id="17266296"/>
<dbReference type="PANTHER" id="PTHR43795">
    <property type="entry name" value="BIFUNCTIONAL ASPARTATE AMINOTRANSFERASE AND GLUTAMATE/ASPARTATE-PREPHENATE AMINOTRANSFERASE-RELATED"/>
    <property type="match status" value="1"/>
</dbReference>
<evidence type="ECO:0000313" key="3">
    <source>
        <dbReference type="EnsemblProtists" id="EOD20751"/>
    </source>
</evidence>
<dbReference type="SUPFAM" id="SSF53383">
    <property type="entry name" value="PLP-dependent transferases"/>
    <property type="match status" value="2"/>
</dbReference>
<dbReference type="InterPro" id="IPR015421">
    <property type="entry name" value="PyrdxlP-dep_Trfase_major"/>
</dbReference>
<dbReference type="Gene3D" id="3.40.640.10">
    <property type="entry name" value="Type I PLP-dependent aspartate aminotransferase-like (Major domain)"/>
    <property type="match status" value="1"/>
</dbReference>
<dbReference type="PANTHER" id="PTHR43795:SF39">
    <property type="entry name" value="AMINOTRANSFERASE CLASS I_CLASSII DOMAIN-CONTAINING PROTEIN"/>
    <property type="match status" value="1"/>
</dbReference>
<dbReference type="GO" id="GO:0008483">
    <property type="term" value="F:transaminase activity"/>
    <property type="evidence" value="ECO:0007669"/>
    <property type="project" value="TreeGrafter"/>
</dbReference>
<dbReference type="GO" id="GO:0030170">
    <property type="term" value="F:pyridoxal phosphate binding"/>
    <property type="evidence" value="ECO:0007669"/>
    <property type="project" value="InterPro"/>
</dbReference>
<dbReference type="InterPro" id="IPR015424">
    <property type="entry name" value="PyrdxlP-dep_Trfase"/>
</dbReference>
<dbReference type="AlphaFoldDB" id="A0A0D3JB66"/>
<dbReference type="GO" id="GO:0006520">
    <property type="term" value="P:amino acid metabolic process"/>
    <property type="evidence" value="ECO:0007669"/>
    <property type="project" value="TreeGrafter"/>
</dbReference>
<dbReference type="Pfam" id="PF00155">
    <property type="entry name" value="Aminotran_1_2"/>
    <property type="match status" value="1"/>
</dbReference>
<dbReference type="HOGENOM" id="CLU_1024642_0_0_1"/>
<dbReference type="Gene3D" id="3.90.1150.10">
    <property type="entry name" value="Aspartate Aminotransferase, domain 1"/>
    <property type="match status" value="1"/>
</dbReference>
<dbReference type="InterPro" id="IPR015422">
    <property type="entry name" value="PyrdxlP-dep_Trfase_small"/>
</dbReference>
<dbReference type="PaxDb" id="2903-EOD20751"/>
<keyword evidence="4" id="KW-1185">Reference proteome</keyword>
<reference evidence="3" key="2">
    <citation type="submission" date="2024-10" db="UniProtKB">
        <authorList>
            <consortium name="EnsemblProtists"/>
        </authorList>
    </citation>
    <scope>IDENTIFICATION</scope>
</reference>
<dbReference type="EnsemblProtists" id="EOD20751">
    <property type="protein sequence ID" value="EOD20751"/>
    <property type="gene ID" value="EMIHUDRAFT_469924"/>
</dbReference>
<accession>A0A0D3JB66</accession>
<reference evidence="4" key="1">
    <citation type="journal article" date="2013" name="Nature">
        <title>Pan genome of the phytoplankton Emiliania underpins its global distribution.</title>
        <authorList>
            <person name="Read B.A."/>
            <person name="Kegel J."/>
            <person name="Klute M.J."/>
            <person name="Kuo A."/>
            <person name="Lefebvre S.C."/>
            <person name="Maumus F."/>
            <person name="Mayer C."/>
            <person name="Miller J."/>
            <person name="Monier A."/>
            <person name="Salamov A."/>
            <person name="Young J."/>
            <person name="Aguilar M."/>
            <person name="Claverie J.M."/>
            <person name="Frickenhaus S."/>
            <person name="Gonzalez K."/>
            <person name="Herman E.K."/>
            <person name="Lin Y.C."/>
            <person name="Napier J."/>
            <person name="Ogata H."/>
            <person name="Sarno A.F."/>
            <person name="Shmutz J."/>
            <person name="Schroeder D."/>
            <person name="de Vargas C."/>
            <person name="Verret F."/>
            <person name="von Dassow P."/>
            <person name="Valentin K."/>
            <person name="Van de Peer Y."/>
            <person name="Wheeler G."/>
            <person name="Dacks J.B."/>
            <person name="Delwiche C.F."/>
            <person name="Dyhrman S.T."/>
            <person name="Glockner G."/>
            <person name="John U."/>
            <person name="Richards T."/>
            <person name="Worden A.Z."/>
            <person name="Zhang X."/>
            <person name="Grigoriev I.V."/>
            <person name="Allen A.E."/>
            <person name="Bidle K."/>
            <person name="Borodovsky M."/>
            <person name="Bowler C."/>
            <person name="Brownlee C."/>
            <person name="Cock J.M."/>
            <person name="Elias M."/>
            <person name="Gladyshev V.N."/>
            <person name="Groth M."/>
            <person name="Guda C."/>
            <person name="Hadaegh A."/>
            <person name="Iglesias-Rodriguez M.D."/>
            <person name="Jenkins J."/>
            <person name="Jones B.M."/>
            <person name="Lawson T."/>
            <person name="Leese F."/>
            <person name="Lindquist E."/>
            <person name="Lobanov A."/>
            <person name="Lomsadze A."/>
            <person name="Malik S.B."/>
            <person name="Marsh M.E."/>
            <person name="Mackinder L."/>
            <person name="Mock T."/>
            <person name="Mueller-Roeber B."/>
            <person name="Pagarete A."/>
            <person name="Parker M."/>
            <person name="Probert I."/>
            <person name="Quesneville H."/>
            <person name="Raines C."/>
            <person name="Rensing S.A."/>
            <person name="Riano-Pachon D.M."/>
            <person name="Richier S."/>
            <person name="Rokitta S."/>
            <person name="Shiraiwa Y."/>
            <person name="Soanes D.M."/>
            <person name="van der Giezen M."/>
            <person name="Wahlund T.M."/>
            <person name="Williams B."/>
            <person name="Wilson W."/>
            <person name="Wolfe G."/>
            <person name="Wurch L.L."/>
        </authorList>
    </citation>
    <scope>NUCLEOTIDE SEQUENCE</scope>
</reference>